<dbReference type="EMBL" id="CP029480">
    <property type="protein sequence ID" value="AWV99237.1"/>
    <property type="molecule type" value="Genomic_DNA"/>
</dbReference>
<keyword evidence="1" id="KW-1133">Transmembrane helix</keyword>
<feature type="transmembrane region" description="Helical" evidence="1">
    <location>
        <begin position="151"/>
        <end position="171"/>
    </location>
</feature>
<evidence type="ECO:0000313" key="2">
    <source>
        <dbReference type="EMBL" id="AWV99237.1"/>
    </source>
</evidence>
<feature type="transmembrane region" description="Helical" evidence="1">
    <location>
        <begin position="119"/>
        <end position="139"/>
    </location>
</feature>
<keyword evidence="1" id="KW-0472">Membrane</keyword>
<proteinExistence type="predicted"/>
<organism evidence="2 3">
    <name type="scientific">Arcticibacterium luteifluviistationis</name>
    <dbReference type="NCBI Taxonomy" id="1784714"/>
    <lineage>
        <taxon>Bacteria</taxon>
        <taxon>Pseudomonadati</taxon>
        <taxon>Bacteroidota</taxon>
        <taxon>Cytophagia</taxon>
        <taxon>Cytophagales</taxon>
        <taxon>Leadbetterellaceae</taxon>
        <taxon>Arcticibacterium</taxon>
    </lineage>
</organism>
<accession>A0A2Z4GDP4</accession>
<dbReference type="KEGG" id="als:DJ013_14110"/>
<feature type="transmembrane region" description="Helical" evidence="1">
    <location>
        <begin position="183"/>
        <end position="203"/>
    </location>
</feature>
<evidence type="ECO:0008006" key="4">
    <source>
        <dbReference type="Google" id="ProtNLM"/>
    </source>
</evidence>
<dbReference type="Proteomes" id="UP000249873">
    <property type="component" value="Chromosome"/>
</dbReference>
<keyword evidence="3" id="KW-1185">Reference proteome</keyword>
<dbReference type="OrthoDB" id="662673at2"/>
<evidence type="ECO:0000313" key="3">
    <source>
        <dbReference type="Proteomes" id="UP000249873"/>
    </source>
</evidence>
<keyword evidence="1" id="KW-0812">Transmembrane</keyword>
<gene>
    <name evidence="2" type="ORF">DJ013_14110</name>
</gene>
<feature type="transmembrane region" description="Helical" evidence="1">
    <location>
        <begin position="83"/>
        <end position="107"/>
    </location>
</feature>
<name>A0A2Z4GDP4_9BACT</name>
<sequence>MNLNASQIEQLYKFTERHYVDYYDVQTELVDHLASGIEARLEENPNQVFEQVLDDVFTGFGVMGFGSFVEEKQKEVAKKGRRMFWRAFISFFSIPKVLFSLGLAFLIYNYFKILELETIKYLVIAAVLCQALILLFVFYKKKRSMKKSLVVWQYGVYFSASGILINAFNLTPHYTMGGYYLEFMTFVLTGVILIAFAQYSTLLKVYDKVKLEYPEAFAA</sequence>
<dbReference type="RefSeq" id="WP_111372474.1">
    <property type="nucleotide sequence ID" value="NZ_CP029480.1"/>
</dbReference>
<protein>
    <recommendedName>
        <fullName evidence="4">DUF1129 domain-containing protein</fullName>
    </recommendedName>
</protein>
<evidence type="ECO:0000256" key="1">
    <source>
        <dbReference type="SAM" id="Phobius"/>
    </source>
</evidence>
<dbReference type="AlphaFoldDB" id="A0A2Z4GDP4"/>
<reference evidence="2 3" key="1">
    <citation type="submission" date="2018-05" db="EMBL/GenBank/DDBJ databases">
        <title>Complete genome sequence of Arcticibacterium luteifluviistationis SM1504T, a cytophagaceae bacterium isolated from Arctic surface seawater.</title>
        <authorList>
            <person name="Li Y."/>
            <person name="Qin Q.-L."/>
        </authorList>
    </citation>
    <scope>NUCLEOTIDE SEQUENCE [LARGE SCALE GENOMIC DNA]</scope>
    <source>
        <strain evidence="2 3">SM1504</strain>
    </source>
</reference>